<sequence length="268" mass="29644">MRACGPLYSGCCLSLHSPPWPFTVEDDGVDGFRLDNAPFYKVEMWDPASESELAFNAGRDCELYGGFHAVHEYSTIIFSRSEFTIQDVSWLSKPVPQTTIAPSSLFTSLNTVLYRPNQTTNDFRYDRASQPYMLTQVIGSTLFFSLNQRAAASPFARDWLRNLLALPLYVFQPTSLAVDKQVPRTDNGTLPQPGLAAENYVEGSYCVVSTRAVPDRKTVVGYAAAGLVVFVFVGVGKGIACRWDGVETSDYAVVDFNVPTVGECRWKA</sequence>
<dbReference type="OrthoDB" id="3795318at2759"/>
<organism evidence="1 2">
    <name type="scientific">Pleomassaria siparia CBS 279.74</name>
    <dbReference type="NCBI Taxonomy" id="1314801"/>
    <lineage>
        <taxon>Eukaryota</taxon>
        <taxon>Fungi</taxon>
        <taxon>Dikarya</taxon>
        <taxon>Ascomycota</taxon>
        <taxon>Pezizomycotina</taxon>
        <taxon>Dothideomycetes</taxon>
        <taxon>Pleosporomycetidae</taxon>
        <taxon>Pleosporales</taxon>
        <taxon>Pleomassariaceae</taxon>
        <taxon>Pleomassaria</taxon>
    </lineage>
</organism>
<reference evidence="1" key="1">
    <citation type="journal article" date="2020" name="Stud. Mycol.">
        <title>101 Dothideomycetes genomes: a test case for predicting lifestyles and emergence of pathogens.</title>
        <authorList>
            <person name="Haridas S."/>
            <person name="Albert R."/>
            <person name="Binder M."/>
            <person name="Bloem J."/>
            <person name="Labutti K."/>
            <person name="Salamov A."/>
            <person name="Andreopoulos B."/>
            <person name="Baker S."/>
            <person name="Barry K."/>
            <person name="Bills G."/>
            <person name="Bluhm B."/>
            <person name="Cannon C."/>
            <person name="Castanera R."/>
            <person name="Culley D."/>
            <person name="Daum C."/>
            <person name="Ezra D."/>
            <person name="Gonzalez J."/>
            <person name="Henrissat B."/>
            <person name="Kuo A."/>
            <person name="Liang C."/>
            <person name="Lipzen A."/>
            <person name="Lutzoni F."/>
            <person name="Magnuson J."/>
            <person name="Mondo S."/>
            <person name="Nolan M."/>
            <person name="Ohm R."/>
            <person name="Pangilinan J."/>
            <person name="Park H.-J."/>
            <person name="Ramirez L."/>
            <person name="Alfaro M."/>
            <person name="Sun H."/>
            <person name="Tritt A."/>
            <person name="Yoshinaga Y."/>
            <person name="Zwiers L.-H."/>
            <person name="Turgeon B."/>
            <person name="Goodwin S."/>
            <person name="Spatafora J."/>
            <person name="Crous P."/>
            <person name="Grigoriev I."/>
        </authorList>
    </citation>
    <scope>NUCLEOTIDE SEQUENCE</scope>
    <source>
        <strain evidence="1">CBS 279.74</strain>
    </source>
</reference>
<dbReference type="EMBL" id="MU005764">
    <property type="protein sequence ID" value="KAF2714769.1"/>
    <property type="molecule type" value="Genomic_DNA"/>
</dbReference>
<keyword evidence="2" id="KW-1185">Reference proteome</keyword>
<proteinExistence type="predicted"/>
<accession>A0A6G1KPK0</accession>
<name>A0A6G1KPK0_9PLEO</name>
<protein>
    <submittedName>
        <fullName evidence="1">Uncharacterized protein</fullName>
    </submittedName>
</protein>
<gene>
    <name evidence="1" type="ORF">K504DRAFT_496674</name>
</gene>
<dbReference type="AlphaFoldDB" id="A0A6G1KPK0"/>
<evidence type="ECO:0000313" key="1">
    <source>
        <dbReference type="EMBL" id="KAF2714769.1"/>
    </source>
</evidence>
<dbReference type="Proteomes" id="UP000799428">
    <property type="component" value="Unassembled WGS sequence"/>
</dbReference>
<evidence type="ECO:0000313" key="2">
    <source>
        <dbReference type="Proteomes" id="UP000799428"/>
    </source>
</evidence>